<evidence type="ECO:0000259" key="1">
    <source>
        <dbReference type="Pfam" id="PF01370"/>
    </source>
</evidence>
<organism evidence="2 3">
    <name type="scientific">Sungkyunkwania multivorans</name>
    <dbReference type="NCBI Taxonomy" id="1173618"/>
    <lineage>
        <taxon>Bacteria</taxon>
        <taxon>Pseudomonadati</taxon>
        <taxon>Bacteroidota</taxon>
        <taxon>Flavobacteriia</taxon>
        <taxon>Flavobacteriales</taxon>
        <taxon>Flavobacteriaceae</taxon>
        <taxon>Sungkyunkwania</taxon>
    </lineage>
</organism>
<dbReference type="PANTHER" id="PTHR48079:SF6">
    <property type="entry name" value="NAD(P)-BINDING DOMAIN-CONTAINING PROTEIN-RELATED"/>
    <property type="match status" value="1"/>
</dbReference>
<dbReference type="InterPro" id="IPR051783">
    <property type="entry name" value="NAD(P)-dependent_oxidoreduct"/>
</dbReference>
<gene>
    <name evidence="2" type="ORF">ACFQ1M_02445</name>
</gene>
<dbReference type="EMBL" id="JBHTJH010000003">
    <property type="protein sequence ID" value="MFD0861055.1"/>
    <property type="molecule type" value="Genomic_DNA"/>
</dbReference>
<reference evidence="3" key="1">
    <citation type="journal article" date="2019" name="Int. J. Syst. Evol. Microbiol.">
        <title>The Global Catalogue of Microorganisms (GCM) 10K type strain sequencing project: providing services to taxonomists for standard genome sequencing and annotation.</title>
        <authorList>
            <consortium name="The Broad Institute Genomics Platform"/>
            <consortium name="The Broad Institute Genome Sequencing Center for Infectious Disease"/>
            <person name="Wu L."/>
            <person name="Ma J."/>
        </authorList>
    </citation>
    <scope>NUCLEOTIDE SEQUENCE [LARGE SCALE GENOMIC DNA]</scope>
    <source>
        <strain evidence="3">CCUG 62952</strain>
    </source>
</reference>
<evidence type="ECO:0000313" key="3">
    <source>
        <dbReference type="Proteomes" id="UP001596978"/>
    </source>
</evidence>
<dbReference type="InterPro" id="IPR001509">
    <property type="entry name" value="Epimerase_deHydtase"/>
</dbReference>
<accession>A0ABW3CU85</accession>
<name>A0ABW3CU85_9FLAO</name>
<evidence type="ECO:0000313" key="2">
    <source>
        <dbReference type="EMBL" id="MFD0861055.1"/>
    </source>
</evidence>
<comment type="caution">
    <text evidence="2">The sequence shown here is derived from an EMBL/GenBank/DDBJ whole genome shotgun (WGS) entry which is preliminary data.</text>
</comment>
<keyword evidence="3" id="KW-1185">Reference proteome</keyword>
<dbReference type="Proteomes" id="UP001596978">
    <property type="component" value="Unassembled WGS sequence"/>
</dbReference>
<dbReference type="InterPro" id="IPR036291">
    <property type="entry name" value="NAD(P)-bd_dom_sf"/>
</dbReference>
<dbReference type="Gene3D" id="3.40.50.720">
    <property type="entry name" value="NAD(P)-binding Rossmann-like Domain"/>
    <property type="match status" value="1"/>
</dbReference>
<dbReference type="Pfam" id="PF01370">
    <property type="entry name" value="Epimerase"/>
    <property type="match status" value="1"/>
</dbReference>
<dbReference type="RefSeq" id="WP_386403350.1">
    <property type="nucleotide sequence ID" value="NZ_JBHTJH010000003.1"/>
</dbReference>
<proteinExistence type="predicted"/>
<sequence length="334" mass="37882">MILVTGGTGLVGSHLLLDLTKQDIRVRATYRNPEKLEQVKEVFSFYSENVDQLFALIEWVKADITDIPSLKPCFEGITKVYHCAALISFDPNDYDKLKKTNIEGTANIVNLSISQRVEKLCYVSSIAALGEKRDGQFITEEATWNVEADNDCYAISKYGAEIEVWRGSQEGLNMAIVNPGVIIGAGFWDSPSGQLFTAAARGFKYKVPGVTGYADVKDVCKALLMLMESNKQNERYILVAENRSFESICKKIAVECDSEPPSITLKNWMIQLAWRLDWFRHFVFRKKRRLTKQLTHTAWSLTYFSNEKITKALNFNFNPIDDTIEEVAAKLMKD</sequence>
<protein>
    <submittedName>
        <fullName evidence="2">NAD-dependent epimerase/dehydratase family protein</fullName>
    </submittedName>
</protein>
<dbReference type="PANTHER" id="PTHR48079">
    <property type="entry name" value="PROTEIN YEEZ"/>
    <property type="match status" value="1"/>
</dbReference>
<dbReference type="SUPFAM" id="SSF51735">
    <property type="entry name" value="NAD(P)-binding Rossmann-fold domains"/>
    <property type="match status" value="1"/>
</dbReference>
<feature type="domain" description="NAD-dependent epimerase/dehydratase" evidence="1">
    <location>
        <begin position="2"/>
        <end position="236"/>
    </location>
</feature>